<dbReference type="AlphaFoldDB" id="W1X2R1"/>
<feature type="transmembrane region" description="Helical" evidence="1">
    <location>
        <begin position="12"/>
        <end position="31"/>
    </location>
</feature>
<organism evidence="2">
    <name type="scientific">human gut metagenome</name>
    <dbReference type="NCBI Taxonomy" id="408170"/>
    <lineage>
        <taxon>unclassified sequences</taxon>
        <taxon>metagenomes</taxon>
        <taxon>organismal metagenomes</taxon>
    </lineage>
</organism>
<keyword evidence="1" id="KW-0472">Membrane</keyword>
<feature type="non-terminal residue" evidence="2">
    <location>
        <position position="48"/>
    </location>
</feature>
<keyword evidence="1" id="KW-1133">Transmembrane helix</keyword>
<gene>
    <name evidence="2" type="ORF">Q604_UNBC18012G0001</name>
</gene>
<sequence length="48" mass="5655">MMLLPIIYNEYWFISSYLILMLLVPFLNPLLKGMSRNKHRAFIGLGLL</sequence>
<evidence type="ECO:0000256" key="1">
    <source>
        <dbReference type="SAM" id="Phobius"/>
    </source>
</evidence>
<dbReference type="EMBL" id="AZMM01018012">
    <property type="protein sequence ID" value="ETJ24466.1"/>
    <property type="molecule type" value="Genomic_DNA"/>
</dbReference>
<evidence type="ECO:0000313" key="2">
    <source>
        <dbReference type="EMBL" id="ETJ24466.1"/>
    </source>
</evidence>
<keyword evidence="1" id="KW-0812">Transmembrane</keyword>
<accession>W1X2R1</accession>
<comment type="caution">
    <text evidence="2">The sequence shown here is derived from an EMBL/GenBank/DDBJ whole genome shotgun (WGS) entry which is preliminary data.</text>
</comment>
<protein>
    <submittedName>
        <fullName evidence="2">Uncharacterized protein</fullName>
    </submittedName>
</protein>
<proteinExistence type="predicted"/>
<name>W1X2R1_9ZZZZ</name>
<reference evidence="2" key="1">
    <citation type="submission" date="2013-12" db="EMBL/GenBank/DDBJ databases">
        <title>A Varibaculum cambriense genome reconstructed from a premature infant gut community with otherwise low bacterial novelty that shifts toward anaerobic metabolism during the third week of life.</title>
        <authorList>
            <person name="Brown C.T."/>
            <person name="Sharon I."/>
            <person name="Thomas B.C."/>
            <person name="Castelle C.J."/>
            <person name="Morowitz M.J."/>
            <person name="Banfield J.F."/>
        </authorList>
    </citation>
    <scope>NUCLEOTIDE SEQUENCE</scope>
</reference>